<dbReference type="Gene3D" id="1.20.120.450">
    <property type="entry name" value="dinb family like domain"/>
    <property type="match status" value="1"/>
</dbReference>
<name>A0A1H5YP04_9SPHI</name>
<accession>A0A1H5YP04</accession>
<dbReference type="AlphaFoldDB" id="A0A1H5YP04"/>
<proteinExistence type="predicted"/>
<dbReference type="Proteomes" id="UP000236731">
    <property type="component" value="Unassembled WGS sequence"/>
</dbReference>
<dbReference type="EMBL" id="FNUT01000006">
    <property type="protein sequence ID" value="SEG25871.1"/>
    <property type="molecule type" value="Genomic_DNA"/>
</dbReference>
<organism evidence="2 3">
    <name type="scientific">Sphingobacterium lactis</name>
    <dbReference type="NCBI Taxonomy" id="797291"/>
    <lineage>
        <taxon>Bacteria</taxon>
        <taxon>Pseudomonadati</taxon>
        <taxon>Bacteroidota</taxon>
        <taxon>Sphingobacteriia</taxon>
        <taxon>Sphingobacteriales</taxon>
        <taxon>Sphingobacteriaceae</taxon>
        <taxon>Sphingobacterium</taxon>
    </lineage>
</organism>
<gene>
    <name evidence="2" type="ORF">SAMN05421877_10675</name>
</gene>
<dbReference type="Pfam" id="PF12867">
    <property type="entry name" value="DinB_2"/>
    <property type="match status" value="1"/>
</dbReference>
<evidence type="ECO:0000313" key="3">
    <source>
        <dbReference type="Proteomes" id="UP000236731"/>
    </source>
</evidence>
<evidence type="ECO:0000313" key="2">
    <source>
        <dbReference type="EMBL" id="SEG25871.1"/>
    </source>
</evidence>
<sequence>MASENLEVWMRGPVAGVHPLLQPVAHALLQIEEDFPKLITEAYAPYMWEKPYGMASIAFHLNHIAGVIDRMFTYAAEQPLNEAQFAFLATEGTDTGQSLLQVQENLAHQIQNALQKLTYIDAATLTDTRFLGRKKIPTTQIGLLFHAAEHAMRHYGQLLVTAKVIAGLFLQTEE</sequence>
<feature type="domain" description="DinB-like" evidence="1">
    <location>
        <begin position="48"/>
        <end position="158"/>
    </location>
</feature>
<keyword evidence="3" id="KW-1185">Reference proteome</keyword>
<dbReference type="OrthoDB" id="1439983at2"/>
<protein>
    <submittedName>
        <fullName evidence="2">DinB family protein</fullName>
    </submittedName>
</protein>
<dbReference type="InterPro" id="IPR024775">
    <property type="entry name" value="DinB-like"/>
</dbReference>
<dbReference type="InterPro" id="IPR034660">
    <property type="entry name" value="DinB/YfiT-like"/>
</dbReference>
<dbReference type="SUPFAM" id="SSF109854">
    <property type="entry name" value="DinB/YfiT-like putative metalloenzymes"/>
    <property type="match status" value="1"/>
</dbReference>
<dbReference type="RefSeq" id="WP_103906253.1">
    <property type="nucleotide sequence ID" value="NZ_CP049246.1"/>
</dbReference>
<reference evidence="3" key="1">
    <citation type="submission" date="2016-10" db="EMBL/GenBank/DDBJ databases">
        <authorList>
            <person name="Varghese N."/>
            <person name="Submissions S."/>
        </authorList>
    </citation>
    <scope>NUCLEOTIDE SEQUENCE [LARGE SCALE GENOMIC DNA]</scope>
    <source>
        <strain evidence="3">DSM 22361</strain>
    </source>
</reference>
<evidence type="ECO:0000259" key="1">
    <source>
        <dbReference type="Pfam" id="PF12867"/>
    </source>
</evidence>